<dbReference type="PROSITE" id="PS50103">
    <property type="entry name" value="ZF_C3H1"/>
    <property type="match status" value="1"/>
</dbReference>
<feature type="compositionally biased region" description="Basic residues" evidence="4">
    <location>
        <begin position="1101"/>
        <end position="1110"/>
    </location>
</feature>
<feature type="repeat" description="Filamin" evidence="1">
    <location>
        <begin position="410"/>
        <end position="514"/>
    </location>
</feature>
<dbReference type="SMART" id="SM00474">
    <property type="entry name" value="35EXOc"/>
    <property type="match status" value="1"/>
</dbReference>
<dbReference type="SMART" id="SM00557">
    <property type="entry name" value="IG_FLMN"/>
    <property type="match status" value="1"/>
</dbReference>
<feature type="compositionally biased region" description="Basic and acidic residues" evidence="4">
    <location>
        <begin position="1022"/>
        <end position="1038"/>
    </location>
</feature>
<dbReference type="SUPFAM" id="SSF54928">
    <property type="entry name" value="RNA-binding domain, RBD"/>
    <property type="match status" value="1"/>
</dbReference>
<dbReference type="Gene3D" id="2.60.40.10">
    <property type="entry name" value="Immunoglobulins"/>
    <property type="match status" value="1"/>
</dbReference>
<dbReference type="SMART" id="SM00360">
    <property type="entry name" value="RRM"/>
    <property type="match status" value="1"/>
</dbReference>
<feature type="domain" description="RRM" evidence="5">
    <location>
        <begin position="673"/>
        <end position="744"/>
    </location>
</feature>
<dbReference type="CDD" id="cd06141">
    <property type="entry name" value="WRN_exo"/>
    <property type="match status" value="1"/>
</dbReference>
<evidence type="ECO:0000259" key="5">
    <source>
        <dbReference type="PROSITE" id="PS50102"/>
    </source>
</evidence>
<dbReference type="PROSITE" id="PS50194">
    <property type="entry name" value="FILAMIN_REPEAT"/>
    <property type="match status" value="1"/>
</dbReference>
<dbReference type="GO" id="GO:0008270">
    <property type="term" value="F:zinc ion binding"/>
    <property type="evidence" value="ECO:0007669"/>
    <property type="project" value="UniProtKB-KW"/>
</dbReference>
<dbReference type="InterPro" id="IPR002562">
    <property type="entry name" value="3'-5'_exonuclease_dom"/>
</dbReference>
<feature type="compositionally biased region" description="Basic and acidic residues" evidence="4">
    <location>
        <begin position="1132"/>
        <end position="1142"/>
    </location>
</feature>
<feature type="region of interest" description="Disordered" evidence="4">
    <location>
        <begin position="821"/>
        <end position="1142"/>
    </location>
</feature>
<dbReference type="InterPro" id="IPR000504">
    <property type="entry name" value="RRM_dom"/>
</dbReference>
<dbReference type="Proteomes" id="UP000325081">
    <property type="component" value="Unassembled WGS sequence"/>
</dbReference>
<comment type="caution">
    <text evidence="7">The sequence shown here is derived from an EMBL/GenBank/DDBJ whole genome shotgun (WGS) entry which is preliminary data.</text>
</comment>
<dbReference type="AlphaFoldDB" id="A0A5A7PNB1"/>
<dbReference type="GO" id="GO:0006139">
    <property type="term" value="P:nucleobase-containing compound metabolic process"/>
    <property type="evidence" value="ECO:0007669"/>
    <property type="project" value="InterPro"/>
</dbReference>
<feature type="zinc finger region" description="C3H1-type" evidence="3">
    <location>
        <begin position="579"/>
        <end position="605"/>
    </location>
</feature>
<dbReference type="PANTHER" id="PTHR32343">
    <property type="entry name" value="SERINE/ARGININE-RICH SPLICING FACTOR"/>
    <property type="match status" value="1"/>
</dbReference>
<keyword evidence="8" id="KW-1185">Reference proteome</keyword>
<feature type="region of interest" description="Disordered" evidence="4">
    <location>
        <begin position="374"/>
        <end position="416"/>
    </location>
</feature>
<dbReference type="Pfam" id="PF00076">
    <property type="entry name" value="RRM_1"/>
    <property type="match status" value="1"/>
</dbReference>
<dbReference type="InterPro" id="IPR013783">
    <property type="entry name" value="Ig-like_fold"/>
</dbReference>
<dbReference type="Gene3D" id="3.30.70.330">
    <property type="match status" value="1"/>
</dbReference>
<dbReference type="InterPro" id="IPR012677">
    <property type="entry name" value="Nucleotide-bd_a/b_plait_sf"/>
</dbReference>
<keyword evidence="3" id="KW-0479">Metal-binding</keyword>
<feature type="compositionally biased region" description="Basic and acidic residues" evidence="4">
    <location>
        <begin position="1048"/>
        <end position="1069"/>
    </location>
</feature>
<dbReference type="InterPro" id="IPR035979">
    <property type="entry name" value="RBD_domain_sf"/>
</dbReference>
<protein>
    <submittedName>
        <fullName evidence="7">RNA recognition motif (RRM)-containing protein</fullName>
    </submittedName>
</protein>
<evidence type="ECO:0000259" key="6">
    <source>
        <dbReference type="PROSITE" id="PS50103"/>
    </source>
</evidence>
<accession>A0A5A7PNB1</accession>
<proteinExistence type="predicted"/>
<evidence type="ECO:0000313" key="7">
    <source>
        <dbReference type="EMBL" id="GER34111.1"/>
    </source>
</evidence>
<feature type="compositionally biased region" description="Low complexity" evidence="4">
    <location>
        <begin position="652"/>
        <end position="662"/>
    </location>
</feature>
<evidence type="ECO:0000256" key="1">
    <source>
        <dbReference type="PROSITE-ProRule" id="PRU00087"/>
    </source>
</evidence>
<dbReference type="InterPro" id="IPR017868">
    <property type="entry name" value="Filamin/ABP280_repeat-like"/>
</dbReference>
<dbReference type="InterPro" id="IPR036397">
    <property type="entry name" value="RNaseH_sf"/>
</dbReference>
<dbReference type="PANTHER" id="PTHR32343:SF8">
    <property type="entry name" value="RNA RECOGNITION MOTIF (RRM)-CONTAINING PROTEIN"/>
    <property type="match status" value="1"/>
</dbReference>
<feature type="compositionally biased region" description="Basic residues" evidence="4">
    <location>
        <begin position="1070"/>
        <end position="1089"/>
    </location>
</feature>
<keyword evidence="3" id="KW-0862">Zinc</keyword>
<dbReference type="Pfam" id="PF00630">
    <property type="entry name" value="Filamin"/>
    <property type="match status" value="1"/>
</dbReference>
<dbReference type="SUPFAM" id="SSF53098">
    <property type="entry name" value="Ribonuclease H-like"/>
    <property type="match status" value="1"/>
</dbReference>
<keyword evidence="2" id="KW-0694">RNA-binding</keyword>
<feature type="region of interest" description="Disordered" evidence="4">
    <location>
        <begin position="652"/>
        <end position="672"/>
    </location>
</feature>
<evidence type="ECO:0000256" key="4">
    <source>
        <dbReference type="SAM" id="MobiDB-lite"/>
    </source>
</evidence>
<dbReference type="FunFam" id="3.30.420.10:FF:000114">
    <property type="entry name" value="Werner Syndrome-like exonuclease"/>
    <property type="match status" value="1"/>
</dbReference>
<organism evidence="7 8">
    <name type="scientific">Striga asiatica</name>
    <name type="common">Asiatic witchweed</name>
    <name type="synonym">Buchnera asiatica</name>
    <dbReference type="NCBI Taxonomy" id="4170"/>
    <lineage>
        <taxon>Eukaryota</taxon>
        <taxon>Viridiplantae</taxon>
        <taxon>Streptophyta</taxon>
        <taxon>Embryophyta</taxon>
        <taxon>Tracheophyta</taxon>
        <taxon>Spermatophyta</taxon>
        <taxon>Magnoliopsida</taxon>
        <taxon>eudicotyledons</taxon>
        <taxon>Gunneridae</taxon>
        <taxon>Pentapetalae</taxon>
        <taxon>asterids</taxon>
        <taxon>lamiids</taxon>
        <taxon>Lamiales</taxon>
        <taxon>Orobanchaceae</taxon>
        <taxon>Buchnereae</taxon>
        <taxon>Striga</taxon>
    </lineage>
</organism>
<feature type="compositionally biased region" description="Basic and acidic residues" evidence="4">
    <location>
        <begin position="986"/>
        <end position="1008"/>
    </location>
</feature>
<feature type="compositionally biased region" description="Basic and acidic residues" evidence="4">
    <location>
        <begin position="946"/>
        <end position="961"/>
    </location>
</feature>
<dbReference type="GO" id="GO:0003723">
    <property type="term" value="F:RNA binding"/>
    <property type="evidence" value="ECO:0007669"/>
    <property type="project" value="UniProtKB-UniRule"/>
</dbReference>
<gene>
    <name evidence="7" type="ORF">STAS_10302</name>
</gene>
<feature type="compositionally biased region" description="Basic and acidic residues" evidence="4">
    <location>
        <begin position="889"/>
        <end position="915"/>
    </location>
</feature>
<evidence type="ECO:0000256" key="2">
    <source>
        <dbReference type="PROSITE-ProRule" id="PRU00176"/>
    </source>
</evidence>
<evidence type="ECO:0000313" key="8">
    <source>
        <dbReference type="Proteomes" id="UP000325081"/>
    </source>
</evidence>
<dbReference type="SUPFAM" id="SSF81296">
    <property type="entry name" value="E set domains"/>
    <property type="match status" value="1"/>
</dbReference>
<dbReference type="OrthoDB" id="79941at2759"/>
<dbReference type="InterPro" id="IPR001298">
    <property type="entry name" value="Filamin/ABP280_rpt"/>
</dbReference>
<dbReference type="GO" id="GO:0008408">
    <property type="term" value="F:3'-5' exonuclease activity"/>
    <property type="evidence" value="ECO:0007669"/>
    <property type="project" value="InterPro"/>
</dbReference>
<dbReference type="EMBL" id="BKCP01004849">
    <property type="protein sequence ID" value="GER34111.1"/>
    <property type="molecule type" value="Genomic_DNA"/>
</dbReference>
<reference evidence="8" key="1">
    <citation type="journal article" date="2019" name="Curr. Biol.">
        <title>Genome Sequence of Striga asiatica Provides Insight into the Evolution of Plant Parasitism.</title>
        <authorList>
            <person name="Yoshida S."/>
            <person name="Kim S."/>
            <person name="Wafula E.K."/>
            <person name="Tanskanen J."/>
            <person name="Kim Y.M."/>
            <person name="Honaas L."/>
            <person name="Yang Z."/>
            <person name="Spallek T."/>
            <person name="Conn C.E."/>
            <person name="Ichihashi Y."/>
            <person name="Cheong K."/>
            <person name="Cui S."/>
            <person name="Der J.P."/>
            <person name="Gundlach H."/>
            <person name="Jiao Y."/>
            <person name="Hori C."/>
            <person name="Ishida J.K."/>
            <person name="Kasahara H."/>
            <person name="Kiba T."/>
            <person name="Kim M.S."/>
            <person name="Koo N."/>
            <person name="Laohavisit A."/>
            <person name="Lee Y.H."/>
            <person name="Lumba S."/>
            <person name="McCourt P."/>
            <person name="Mortimer J.C."/>
            <person name="Mutuku J.M."/>
            <person name="Nomura T."/>
            <person name="Sasaki-Sekimoto Y."/>
            <person name="Seto Y."/>
            <person name="Wang Y."/>
            <person name="Wakatake T."/>
            <person name="Sakakibara H."/>
            <person name="Demura T."/>
            <person name="Yamaguchi S."/>
            <person name="Yoneyama K."/>
            <person name="Manabe R.I."/>
            <person name="Nelson D.C."/>
            <person name="Schulman A.H."/>
            <person name="Timko M.P."/>
            <person name="dePamphilis C.W."/>
            <person name="Choi D."/>
            <person name="Shirasu K."/>
        </authorList>
    </citation>
    <scope>NUCLEOTIDE SEQUENCE [LARGE SCALE GENOMIC DNA]</scope>
    <source>
        <strain evidence="8">cv. UVA1</strain>
    </source>
</reference>
<dbReference type="Gene3D" id="3.30.420.10">
    <property type="entry name" value="Ribonuclease H-like superfamily/Ribonuclease H"/>
    <property type="match status" value="1"/>
</dbReference>
<keyword evidence="3" id="KW-0863">Zinc-finger</keyword>
<dbReference type="Pfam" id="PF01612">
    <property type="entry name" value="DNA_pol_A_exo1"/>
    <property type="match status" value="1"/>
</dbReference>
<feature type="domain" description="C3H1-type" evidence="6">
    <location>
        <begin position="579"/>
        <end position="605"/>
    </location>
</feature>
<sequence length="1175" mass="128649">MSIGTRAQPRLLSAIFSVPASNKAAPSPLLPKLSDDGPILSSFQNNSSSTFSFSNHERTNSRLSTYQDIKYGGRIIYSRTVGEVEKAAKELLDFVETKKRKEGECILGLDIEWKPSFTRGVSPGKAAVMQICGDNSCYVLHIFHSGIPKNLRTLLEDCSSLKVGVGIASDAAKVRRDYNALINNLEDLSNLANQNLGGKPKQWSLSSLTEMLIYKQLPKPGKIRMGNWEVGVLSREQIKYAVTDAYVSWYLYQLRNCNVNFRSCFFELPYVVLQSGSPELVDQVCERYAEFSLKVLQDMGQAVGVRKLFSRLPKEAQDCYSNDRNNITANSNNSAAAAVVAAVPKPIWMKQAEEAKLKSEAEKAAAAKAAFEATFNSSQLQQPQPPSAASPASSDSDDGDDRASEMNSSVGPVDPSRCTAQGAGIAGGTACVGATFTVLTKDADGRKVVQGGAQVKVRVSPDAGVGGDEQDGIVKDMGDGSYSVTYVVPKRGSYMVHVECNGKPVMGSPFPVFFSAGTPTGGLLGMAPAASFHTLVNQTMPNMPNYSGSVSGAFPGLLGVVPGVASGALGGVVLPGVGSSLGEICREYLNGRCAATDCKFNHPPQHLLMTALAATTTMGTLSQVPMAPSAAAMAAAQAIVAAQALQAHAAAQAQSSKDSGSADNERKADSLKSTVQVSNLSPLLTVDQLKQLFSFCGTVVECTITDLKHVAYVEYSKPEEATSALALNNMDVGGRPLNVEMAKSLPPKPILNSPLASSSLPMVMQQAVAMQQMQFQQALLMQQTLTAQQAANRAATVKTATELAAARAAEISKKLQADGLVVEEKESGKKSRSPSPSHAKSRSRSRSKSMSPINYRSRRRSVSYSPPTRRSRDYRSRSPRRSRYYSSYEMERRYYRNSRDASDKHRRRVHDDGSPVHRRKRSRSVSPQPKKVYREDIGSPRRHRESHVDRTKKSTHSDSRSRSHRRRSSSSGDEACKSKHRRHSLSRSDEVKHHSCDKKDKTNEEKPKNRNRRRSRSGSIEGQDHGRKFTPRVLEESKSRHRRRSRSRSLEDKHQSSEKYEGRKEDKSRNRDKRRSRSKSTERKNRKGSKAAVGHSDGEHKSKHRKQSRSPHRECSQSIENNDNLGDIVPVESKDIPVKDKNDTSVTLNDVYVDRLNELMDMNAGEAAIVENSAK</sequence>
<dbReference type="InterPro" id="IPR000571">
    <property type="entry name" value="Znf_CCCH"/>
</dbReference>
<name>A0A5A7PNB1_STRAF</name>
<evidence type="ECO:0000256" key="3">
    <source>
        <dbReference type="PROSITE-ProRule" id="PRU00723"/>
    </source>
</evidence>
<dbReference type="CDD" id="cd00590">
    <property type="entry name" value="RRM_SF"/>
    <property type="match status" value="1"/>
</dbReference>
<dbReference type="PROSITE" id="PS50102">
    <property type="entry name" value="RRM"/>
    <property type="match status" value="1"/>
</dbReference>
<dbReference type="InterPro" id="IPR012337">
    <property type="entry name" value="RNaseH-like_sf"/>
</dbReference>
<dbReference type="InterPro" id="IPR014756">
    <property type="entry name" value="Ig_E-set"/>
</dbReference>